<protein>
    <submittedName>
        <fullName evidence="3">Acyltransferase</fullName>
    </submittedName>
</protein>
<sequence>MGAKISKRVMLYRGFSVRAPQQLIIEDGVSIGPKVLLDARKGLVIRKNAVIAYDAIIWTLNHDYNNLHFCGKGAPVEIGEYAWICSRSIILPGLTIGEGAVVASGAVVTKDVPPYAIVGGVPAKVIGYREKKQYCYGYKA</sequence>
<dbReference type="CDD" id="cd04647">
    <property type="entry name" value="LbH_MAT_like"/>
    <property type="match status" value="1"/>
</dbReference>
<evidence type="ECO:0000256" key="1">
    <source>
        <dbReference type="ARBA" id="ARBA00007274"/>
    </source>
</evidence>
<accession>A0A938WVT2</accession>
<dbReference type="InterPro" id="IPR011004">
    <property type="entry name" value="Trimer_LpxA-like_sf"/>
</dbReference>
<dbReference type="InterPro" id="IPR051159">
    <property type="entry name" value="Hexapeptide_acetyltransf"/>
</dbReference>
<gene>
    <name evidence="3" type="ORF">H6A34_13620</name>
</gene>
<dbReference type="InterPro" id="IPR001451">
    <property type="entry name" value="Hexapep"/>
</dbReference>
<reference evidence="3" key="1">
    <citation type="submission" date="2020-08" db="EMBL/GenBank/DDBJ databases">
        <authorList>
            <person name="Cejkova D."/>
            <person name="Kubasova T."/>
            <person name="Jahodarova E."/>
            <person name="Rychlik I."/>
        </authorList>
    </citation>
    <scope>NUCLEOTIDE SEQUENCE</scope>
    <source>
        <strain evidence="3">An824</strain>
    </source>
</reference>
<evidence type="ECO:0000313" key="3">
    <source>
        <dbReference type="EMBL" id="MBM6674902.1"/>
    </source>
</evidence>
<organism evidence="3 4">
    <name type="scientific">Marseilla massiliensis</name>
    <dbReference type="NCBI Taxonomy" id="1841864"/>
    <lineage>
        <taxon>Bacteria</taxon>
        <taxon>Pseudomonadati</taxon>
        <taxon>Bacteroidota</taxon>
        <taxon>Bacteroidia</taxon>
        <taxon>Bacteroidales</taxon>
        <taxon>Prevotellaceae</taxon>
        <taxon>Marseilla</taxon>
    </lineage>
</organism>
<evidence type="ECO:0000256" key="2">
    <source>
        <dbReference type="ARBA" id="ARBA00022679"/>
    </source>
</evidence>
<dbReference type="PANTHER" id="PTHR23416">
    <property type="entry name" value="SIALIC ACID SYNTHASE-RELATED"/>
    <property type="match status" value="1"/>
</dbReference>
<dbReference type="Gene3D" id="2.160.10.10">
    <property type="entry name" value="Hexapeptide repeat proteins"/>
    <property type="match status" value="1"/>
</dbReference>
<dbReference type="GO" id="GO:0005829">
    <property type="term" value="C:cytosol"/>
    <property type="evidence" value="ECO:0007669"/>
    <property type="project" value="TreeGrafter"/>
</dbReference>
<proteinExistence type="inferred from homology"/>
<dbReference type="EMBL" id="JACJJG010000152">
    <property type="protein sequence ID" value="MBM6674902.1"/>
    <property type="molecule type" value="Genomic_DNA"/>
</dbReference>
<comment type="caution">
    <text evidence="3">The sequence shown here is derived from an EMBL/GenBank/DDBJ whole genome shotgun (WGS) entry which is preliminary data.</text>
</comment>
<dbReference type="Pfam" id="PF00132">
    <property type="entry name" value="Hexapep"/>
    <property type="match status" value="1"/>
</dbReference>
<keyword evidence="3" id="KW-0012">Acyltransferase</keyword>
<dbReference type="PANTHER" id="PTHR23416:SF23">
    <property type="entry name" value="ACETYLTRANSFERASE C18B11.09C-RELATED"/>
    <property type="match status" value="1"/>
</dbReference>
<reference evidence="3" key="2">
    <citation type="journal article" date="2021" name="Sci. Rep.">
        <title>The distribution of antibiotic resistance genes in chicken gut microbiota commensals.</title>
        <authorList>
            <person name="Juricova H."/>
            <person name="Matiasovicova J."/>
            <person name="Kubasova T."/>
            <person name="Cejkova D."/>
            <person name="Rychlik I."/>
        </authorList>
    </citation>
    <scope>NUCLEOTIDE SEQUENCE</scope>
    <source>
        <strain evidence="3">An824</strain>
    </source>
</reference>
<dbReference type="GO" id="GO:0008374">
    <property type="term" value="F:O-acyltransferase activity"/>
    <property type="evidence" value="ECO:0007669"/>
    <property type="project" value="TreeGrafter"/>
</dbReference>
<keyword evidence="2" id="KW-0808">Transferase</keyword>
<name>A0A938WVT2_9BACT</name>
<evidence type="ECO:0000313" key="4">
    <source>
        <dbReference type="Proteomes" id="UP000706891"/>
    </source>
</evidence>
<comment type="similarity">
    <text evidence="1">Belongs to the transferase hexapeptide repeat family.</text>
</comment>
<dbReference type="AlphaFoldDB" id="A0A938WVT2"/>
<keyword evidence="4" id="KW-1185">Reference proteome</keyword>
<dbReference type="SUPFAM" id="SSF51161">
    <property type="entry name" value="Trimeric LpxA-like enzymes"/>
    <property type="match status" value="1"/>
</dbReference>
<dbReference type="Proteomes" id="UP000706891">
    <property type="component" value="Unassembled WGS sequence"/>
</dbReference>